<gene>
    <name evidence="8" type="ORF">A3K86_15090</name>
</gene>
<feature type="transmembrane region" description="Helical" evidence="7">
    <location>
        <begin position="42"/>
        <end position="62"/>
    </location>
</feature>
<evidence type="ECO:0000256" key="5">
    <source>
        <dbReference type="ARBA" id="ARBA00022989"/>
    </source>
</evidence>
<dbReference type="Pfam" id="PF02653">
    <property type="entry name" value="BPD_transp_2"/>
    <property type="match status" value="1"/>
</dbReference>
<dbReference type="Proteomes" id="UP000078503">
    <property type="component" value="Unassembled WGS sequence"/>
</dbReference>
<evidence type="ECO:0000256" key="1">
    <source>
        <dbReference type="ARBA" id="ARBA00004429"/>
    </source>
</evidence>
<dbReference type="PANTHER" id="PTHR32196">
    <property type="entry name" value="ABC TRANSPORTER PERMEASE PROTEIN YPHD-RELATED-RELATED"/>
    <property type="match status" value="1"/>
</dbReference>
<dbReference type="PANTHER" id="PTHR32196:SF63">
    <property type="entry name" value="INNER MEMBRANE ABC TRANSPORTER PERMEASE PROTEIN YJFF"/>
    <property type="match status" value="1"/>
</dbReference>
<dbReference type="AlphaFoldDB" id="A0A178K8K5"/>
<feature type="transmembrane region" description="Helical" evidence="7">
    <location>
        <begin position="92"/>
        <end position="115"/>
    </location>
</feature>
<feature type="transmembrane region" description="Helical" evidence="7">
    <location>
        <begin position="69"/>
        <end position="86"/>
    </location>
</feature>
<keyword evidence="5 7" id="KW-1133">Transmembrane helix</keyword>
<dbReference type="EMBL" id="LVHF01000029">
    <property type="protein sequence ID" value="OAN12993.1"/>
    <property type="molecule type" value="Genomic_DNA"/>
</dbReference>
<feature type="transmembrane region" description="Helical" evidence="7">
    <location>
        <begin position="12"/>
        <end position="30"/>
    </location>
</feature>
<keyword evidence="9" id="KW-1185">Reference proteome</keyword>
<feature type="transmembrane region" description="Helical" evidence="7">
    <location>
        <begin position="165"/>
        <end position="188"/>
    </location>
</feature>
<dbReference type="GO" id="GO:0005886">
    <property type="term" value="C:plasma membrane"/>
    <property type="evidence" value="ECO:0007669"/>
    <property type="project" value="UniProtKB-SubCell"/>
</dbReference>
<dbReference type="OrthoDB" id="5422926at2"/>
<dbReference type="InterPro" id="IPR001851">
    <property type="entry name" value="ABC_transp_permease"/>
</dbReference>
<protein>
    <submittedName>
        <fullName evidence="8">Sugar ABC transporter permease</fullName>
    </submittedName>
</protein>
<proteinExistence type="inferred from homology"/>
<dbReference type="CDD" id="cd06579">
    <property type="entry name" value="TM_PBP1_transp_AraH_like"/>
    <property type="match status" value="1"/>
</dbReference>
<comment type="similarity">
    <text evidence="2">Belongs to the binding-protein-dependent transport system permease family. AraH/RbsC subfamily.</text>
</comment>
<feature type="transmembrane region" description="Helical" evidence="7">
    <location>
        <begin position="271"/>
        <end position="291"/>
    </location>
</feature>
<evidence type="ECO:0000256" key="6">
    <source>
        <dbReference type="ARBA" id="ARBA00023136"/>
    </source>
</evidence>
<dbReference type="STRING" id="858640.A3K86_15090"/>
<dbReference type="RefSeq" id="WP_068332826.1">
    <property type="nucleotide sequence ID" value="NZ_LVHF01000029.1"/>
</dbReference>
<evidence type="ECO:0000256" key="4">
    <source>
        <dbReference type="ARBA" id="ARBA00022692"/>
    </source>
</evidence>
<feature type="transmembrane region" description="Helical" evidence="7">
    <location>
        <begin position="297"/>
        <end position="314"/>
    </location>
</feature>
<evidence type="ECO:0000256" key="2">
    <source>
        <dbReference type="ARBA" id="ARBA00007942"/>
    </source>
</evidence>
<comment type="caution">
    <text evidence="8">The sequence shown here is derived from an EMBL/GenBank/DDBJ whole genome shotgun (WGS) entry which is preliminary data.</text>
</comment>
<feature type="transmembrane region" description="Helical" evidence="7">
    <location>
        <begin position="214"/>
        <end position="233"/>
    </location>
</feature>
<evidence type="ECO:0000256" key="3">
    <source>
        <dbReference type="ARBA" id="ARBA00022475"/>
    </source>
</evidence>
<feature type="transmembrane region" description="Helical" evidence="7">
    <location>
        <begin position="245"/>
        <end position="264"/>
    </location>
</feature>
<accession>A0A178K8K5</accession>
<sequence length="329" mass="35324">MMSFLSRHRIPTLTAIILIGLWAIFAYLSPQTFLHLRIYTSFMSTIPFTAMLAFALTLLIIAREIDMSFPSVVALGGYVFAAMFKATQSPIIALVAALLAGIACGVLNGCLVVVFRIPSIIATIGTQFFLGGLTTVLADGIALSIPEVRETALHGLLVGRIAEIIPAQVLWAGALLALLWLLLAWHVFGDNVNFIGDNPNAAKMMGVPVARTRMLLFMQMGAISALVGVFVSLEMSSWWPNQGQGYMLLVFASVFIGGTSVLGGRGTLIGTLFGASIIGILEAGIISAGLAGFWTRLIYGVIILLSLVVHSVLLKQHSRSWRQLFTIDS</sequence>
<reference evidence="8 9" key="1">
    <citation type="submission" date="2016-03" db="EMBL/GenBank/DDBJ databases">
        <title>Photobacterium proteolyticum sp. nov. a protease producing bacterium isolated from ocean sediments of Laizhou Bay.</title>
        <authorList>
            <person name="Li Y."/>
        </authorList>
    </citation>
    <scope>NUCLEOTIDE SEQUENCE [LARGE SCALE GENOMIC DNA]</scope>
    <source>
        <strain evidence="8 9">R-40508</strain>
    </source>
</reference>
<feature type="transmembrane region" description="Helical" evidence="7">
    <location>
        <begin position="127"/>
        <end position="145"/>
    </location>
</feature>
<organism evidence="8 9">
    <name type="scientific">Photobacterium jeanii</name>
    <dbReference type="NCBI Taxonomy" id="858640"/>
    <lineage>
        <taxon>Bacteria</taxon>
        <taxon>Pseudomonadati</taxon>
        <taxon>Pseudomonadota</taxon>
        <taxon>Gammaproteobacteria</taxon>
        <taxon>Vibrionales</taxon>
        <taxon>Vibrionaceae</taxon>
        <taxon>Photobacterium</taxon>
    </lineage>
</organism>
<evidence type="ECO:0000313" key="8">
    <source>
        <dbReference type="EMBL" id="OAN12993.1"/>
    </source>
</evidence>
<comment type="subcellular location">
    <subcellularLocation>
        <location evidence="1">Cell inner membrane</location>
        <topology evidence="1">Multi-pass membrane protein</topology>
    </subcellularLocation>
</comment>
<evidence type="ECO:0000256" key="7">
    <source>
        <dbReference type="SAM" id="Phobius"/>
    </source>
</evidence>
<evidence type="ECO:0000313" key="9">
    <source>
        <dbReference type="Proteomes" id="UP000078503"/>
    </source>
</evidence>
<keyword evidence="3" id="KW-1003">Cell membrane</keyword>
<dbReference type="GO" id="GO:0022857">
    <property type="term" value="F:transmembrane transporter activity"/>
    <property type="evidence" value="ECO:0007669"/>
    <property type="project" value="InterPro"/>
</dbReference>
<keyword evidence="6 7" id="KW-0472">Membrane</keyword>
<keyword evidence="4 7" id="KW-0812">Transmembrane</keyword>
<name>A0A178K8K5_9GAMM</name>